<keyword evidence="2" id="KW-1185">Reference proteome</keyword>
<proteinExistence type="predicted"/>
<dbReference type="PANTHER" id="PTHR47331">
    <property type="entry name" value="PHD-TYPE DOMAIN-CONTAINING PROTEIN"/>
    <property type="match status" value="1"/>
</dbReference>
<dbReference type="InterPro" id="IPR005312">
    <property type="entry name" value="DUF1759"/>
</dbReference>
<evidence type="ECO:0000313" key="3">
    <source>
        <dbReference type="RefSeq" id="XP_006811748.1"/>
    </source>
</evidence>
<feature type="compositionally biased region" description="Polar residues" evidence="1">
    <location>
        <begin position="70"/>
        <end position="80"/>
    </location>
</feature>
<dbReference type="Proteomes" id="UP000694865">
    <property type="component" value="Unplaced"/>
</dbReference>
<dbReference type="PANTHER" id="PTHR47331:SF4">
    <property type="entry name" value="PEPTIDASE S1 DOMAIN-CONTAINING PROTEIN"/>
    <property type="match status" value="1"/>
</dbReference>
<gene>
    <name evidence="3" type="primary">LOC102801727</name>
</gene>
<dbReference type="GeneID" id="102801727"/>
<evidence type="ECO:0000256" key="1">
    <source>
        <dbReference type="SAM" id="MobiDB-lite"/>
    </source>
</evidence>
<accession>A0ABM0LVF7</accession>
<feature type="region of interest" description="Disordered" evidence="1">
    <location>
        <begin position="70"/>
        <end position="92"/>
    </location>
</feature>
<organism evidence="2 3">
    <name type="scientific">Saccoglossus kowalevskii</name>
    <name type="common">Acorn worm</name>
    <dbReference type="NCBI Taxonomy" id="10224"/>
    <lineage>
        <taxon>Eukaryota</taxon>
        <taxon>Metazoa</taxon>
        <taxon>Hemichordata</taxon>
        <taxon>Enteropneusta</taxon>
        <taxon>Harrimaniidae</taxon>
        <taxon>Saccoglossus</taxon>
    </lineage>
</organism>
<reference evidence="3" key="1">
    <citation type="submission" date="2025-08" db="UniProtKB">
        <authorList>
            <consortium name="RefSeq"/>
        </authorList>
    </citation>
    <scope>IDENTIFICATION</scope>
    <source>
        <tissue evidence="3">Testes</tissue>
    </source>
</reference>
<sequence>MSDEHNQQLGNDMNIICSLHEFTLPETANINDGIGHPTSTSAPHCNSQSELVLNPSTAEFTPSVEQSGFQRGQTGGNNQHMLHKNESSVTDRRPNETILSVVRELKKPQSDIKCFGGDIMEYTKFMRQFKSRVVANTETDDERMNYLEQYTTGEANTIFSGFGYLDASKGYPPAIKELEDRYGNSEIIASAYIKRAMKWSSITYSNAKGQCFSQNVKMR</sequence>
<dbReference type="Pfam" id="PF03564">
    <property type="entry name" value="DUF1759"/>
    <property type="match status" value="1"/>
</dbReference>
<evidence type="ECO:0000313" key="2">
    <source>
        <dbReference type="Proteomes" id="UP000694865"/>
    </source>
</evidence>
<dbReference type="RefSeq" id="XP_006811748.1">
    <property type="nucleotide sequence ID" value="XM_006811685.1"/>
</dbReference>
<protein>
    <submittedName>
        <fullName evidence="3">Uncharacterized protein LOC102801727</fullName>
    </submittedName>
</protein>
<feature type="compositionally biased region" description="Basic and acidic residues" evidence="1">
    <location>
        <begin position="83"/>
        <end position="92"/>
    </location>
</feature>
<name>A0ABM0LVF7_SACKO</name>